<protein>
    <recommendedName>
        <fullName evidence="7">Sortase</fullName>
    </recommendedName>
</protein>
<dbReference type="Proteomes" id="UP000561726">
    <property type="component" value="Unassembled WGS sequence"/>
</dbReference>
<gene>
    <name evidence="4" type="ORF">BJ997_002924</name>
    <name evidence="3" type="ORF">GY21_15855</name>
</gene>
<comment type="caution">
    <text evidence="3">The sequence shown here is derived from an EMBL/GenBank/DDBJ whole genome shotgun (WGS) entry which is preliminary data.</text>
</comment>
<keyword evidence="1" id="KW-0472">Membrane</keyword>
<evidence type="ECO:0000256" key="1">
    <source>
        <dbReference type="SAM" id="Phobius"/>
    </source>
</evidence>
<evidence type="ECO:0008006" key="7">
    <source>
        <dbReference type="Google" id="ProtNLM"/>
    </source>
</evidence>
<evidence type="ECO:0000313" key="6">
    <source>
        <dbReference type="Proteomes" id="UP000561726"/>
    </source>
</evidence>
<feature type="signal peptide" evidence="2">
    <location>
        <begin position="1"/>
        <end position="25"/>
    </location>
</feature>
<reference evidence="3 5" key="1">
    <citation type="submission" date="2014-08" db="EMBL/GenBank/DDBJ databases">
        <authorList>
            <person name="Sisinthy S."/>
        </authorList>
    </citation>
    <scope>NUCLEOTIDE SEQUENCE [LARGE SCALE GENOMIC DNA]</scope>
    <source>
        <strain evidence="3 5">RuG17</strain>
    </source>
</reference>
<dbReference type="RefSeq" id="WP_035838093.1">
    <property type="nucleotide sequence ID" value="NZ_JACHBQ010000001.1"/>
</dbReference>
<proteinExistence type="predicted"/>
<dbReference type="EMBL" id="JACHBQ010000001">
    <property type="protein sequence ID" value="MBB5642376.1"/>
    <property type="molecule type" value="Genomic_DNA"/>
</dbReference>
<name>A0A099J4I0_9MICO</name>
<dbReference type="Proteomes" id="UP000029864">
    <property type="component" value="Unassembled WGS sequence"/>
</dbReference>
<keyword evidence="2" id="KW-0732">Signal</keyword>
<feature type="transmembrane region" description="Helical" evidence="1">
    <location>
        <begin position="147"/>
        <end position="169"/>
    </location>
</feature>
<evidence type="ECO:0000256" key="2">
    <source>
        <dbReference type="SAM" id="SignalP"/>
    </source>
</evidence>
<keyword evidence="5" id="KW-1185">Reference proteome</keyword>
<evidence type="ECO:0000313" key="3">
    <source>
        <dbReference type="EMBL" id="KGJ72368.1"/>
    </source>
</evidence>
<evidence type="ECO:0000313" key="4">
    <source>
        <dbReference type="EMBL" id="MBB5642376.1"/>
    </source>
</evidence>
<dbReference type="eggNOG" id="ENOG502ZNMN">
    <property type="taxonomic scope" value="Bacteria"/>
</dbReference>
<keyword evidence="1" id="KW-0812">Transmembrane</keyword>
<keyword evidence="1" id="KW-1133">Transmembrane helix</keyword>
<evidence type="ECO:0000313" key="5">
    <source>
        <dbReference type="Proteomes" id="UP000029864"/>
    </source>
</evidence>
<reference evidence="4 6" key="2">
    <citation type="submission" date="2020-08" db="EMBL/GenBank/DDBJ databases">
        <title>Sequencing the genomes of 1000 actinobacteria strains.</title>
        <authorList>
            <person name="Klenk H.-P."/>
        </authorList>
    </citation>
    <scope>NUCLEOTIDE SEQUENCE [LARGE SCALE GENOMIC DNA]</scope>
    <source>
        <strain evidence="4 6">DSM 21065</strain>
    </source>
</reference>
<dbReference type="EMBL" id="JPXF01000077">
    <property type="protein sequence ID" value="KGJ72368.1"/>
    <property type="molecule type" value="Genomic_DNA"/>
</dbReference>
<dbReference type="AlphaFoldDB" id="A0A099J4I0"/>
<organism evidence="3 5">
    <name type="scientific">Cryobacterium roopkundense</name>
    <dbReference type="NCBI Taxonomy" id="1001240"/>
    <lineage>
        <taxon>Bacteria</taxon>
        <taxon>Bacillati</taxon>
        <taxon>Actinomycetota</taxon>
        <taxon>Actinomycetes</taxon>
        <taxon>Micrococcales</taxon>
        <taxon>Microbacteriaceae</taxon>
        <taxon>Cryobacterium</taxon>
    </lineage>
</organism>
<sequence length="176" mass="17183">MAKKAFAAIVLAILAIFAVPSAASAAGYVPVINITIVGNATAGGTVNIIFNIGSFTPGETVSFGVNGAGTATLGSVQAANVSSTKVASTEGGTNVQVTLPKNASGSYNVTATGLTSGVVGTATITTIAADSVSNTGLASTGYEAPVLLIWSAAGALLLGISLVVVLTIVRRQRATA</sequence>
<accession>A0A099J4I0</accession>
<dbReference type="OrthoDB" id="5123242at2"/>
<feature type="chain" id="PRO_5035986595" description="Sortase" evidence="2">
    <location>
        <begin position="26"/>
        <end position="176"/>
    </location>
</feature>